<dbReference type="EMBL" id="JAPKHW010000039">
    <property type="protein sequence ID" value="MCX4150278.1"/>
    <property type="molecule type" value="Genomic_DNA"/>
</dbReference>
<reference evidence="2" key="1">
    <citation type="submission" date="2022-06" db="EMBL/GenBank/DDBJ databases">
        <title>PHB producers.</title>
        <authorList>
            <person name="Besaury L."/>
        </authorList>
    </citation>
    <scope>NUCLEOTIDE SEQUENCE</scope>
    <source>
        <strain evidence="2 3">SEWS6</strain>
    </source>
</reference>
<dbReference type="AlphaFoldDB" id="A0AAP5BLC3"/>
<comment type="caution">
    <text evidence="2">The sequence shown here is derived from an EMBL/GenBank/DDBJ whole genome shotgun (WGS) entry which is preliminary data.</text>
</comment>
<dbReference type="RefSeq" id="WP_266261004.1">
    <property type="nucleotide sequence ID" value="NZ_JAMXWF010000039.1"/>
</dbReference>
<evidence type="ECO:0000313" key="1">
    <source>
        <dbReference type="EMBL" id="MCX4150278.1"/>
    </source>
</evidence>
<dbReference type="EMBL" id="JAMXWF010000039">
    <property type="protein sequence ID" value="MDQ6412094.1"/>
    <property type="molecule type" value="Genomic_DNA"/>
</dbReference>
<protein>
    <submittedName>
        <fullName evidence="2">Uncharacterized protein</fullName>
    </submittedName>
</protein>
<evidence type="ECO:0000313" key="4">
    <source>
        <dbReference type="Proteomes" id="UP001242288"/>
    </source>
</evidence>
<dbReference type="Proteomes" id="UP001209412">
    <property type="component" value="Unassembled WGS sequence"/>
</dbReference>
<dbReference type="Proteomes" id="UP001242288">
    <property type="component" value="Unassembled WGS sequence"/>
</dbReference>
<gene>
    <name evidence="2" type="ORF">NIE36_33725</name>
    <name evidence="1" type="ORF">OSB80_33805</name>
</gene>
<evidence type="ECO:0000313" key="3">
    <source>
        <dbReference type="Proteomes" id="UP001209412"/>
    </source>
</evidence>
<proteinExistence type="predicted"/>
<accession>A0AAP5BLC3</accession>
<evidence type="ECO:0000313" key="2">
    <source>
        <dbReference type="EMBL" id="MDQ6412094.1"/>
    </source>
</evidence>
<keyword evidence="3" id="KW-1185">Reference proteome</keyword>
<name>A0AAP5BLC3_9BURK</name>
<organism evidence="2 4">
    <name type="scientific">Paraburkholderia madseniana</name>
    <dbReference type="NCBI Taxonomy" id="2599607"/>
    <lineage>
        <taxon>Bacteria</taxon>
        <taxon>Pseudomonadati</taxon>
        <taxon>Pseudomonadota</taxon>
        <taxon>Betaproteobacteria</taxon>
        <taxon>Burkholderiales</taxon>
        <taxon>Burkholderiaceae</taxon>
        <taxon>Paraburkholderia</taxon>
    </lineage>
</organism>
<sequence>MQLDIFADSRDVMLRNDVLDALHRRDAVSARQAWQRLAGEFPEDDTLAGLATLIDVLDSDVATPFADHPALAAACGRLNDEVEPAARRLLGDAPGRAWMASCWRTLAQQAAALPFRAEVSDLHAAPLWLRAGDWGEARRAVERIESWRRIPAPLTWMAEVRHRADGLESALPLLTELAWLSPGRLAGLLHRLADASIDTLRRKFDANFEGVGQTADLAWFPAWVLIEKPGLAPLLREAQPSRQTAPERATRLLLQILSLERQGNQHELVERRQALRDLHAGLYAAYMRTRDLTDGSRGPSESGYSSVTHFAYVRCPDSCGSRTDASHVICDHQALRGG</sequence>